<evidence type="ECO:0000256" key="1">
    <source>
        <dbReference type="SAM" id="MobiDB-lite"/>
    </source>
</evidence>
<sequence length="342" mass="39811">MSAAEPSSRNKNNLNKSRKNRNSNRNNNSNNNNSSNNNNNRNNSNNNRSNNNRSRKRRKGIRNNGLLDTIRTIVIQLFPEINPERFEIDYEKWSDYSEISIKIRGCPEEGMHVNKWYPHAIIKLEDNELHVELLTSCDPITGTQILDRFIQIARNLRLRYVTLDDASTIYFPSSAYSNQKCGVSLAMLEILQSGQSWYQRKGFNTAWNSSHLKHNIDISLMPFNDFINLIIGNEIYSTIPARIIQNLGQNTKRLQMYKKQRHDVLRTQMDQLFAIHYPTINMSDPVTHVIFRMIEIIKLLPEENACNSSQLQILKRIVQRCQGGNYPVIKYNPNDLLLILNY</sequence>
<accession>A0A6C0KUJ2</accession>
<feature type="compositionally biased region" description="Low complexity" evidence="1">
    <location>
        <begin position="23"/>
        <end position="52"/>
    </location>
</feature>
<feature type="region of interest" description="Disordered" evidence="1">
    <location>
        <begin position="1"/>
        <end position="62"/>
    </location>
</feature>
<proteinExistence type="predicted"/>
<reference evidence="2" key="1">
    <citation type="journal article" date="2020" name="Nature">
        <title>Giant virus diversity and host interactions through global metagenomics.</title>
        <authorList>
            <person name="Schulz F."/>
            <person name="Roux S."/>
            <person name="Paez-Espino D."/>
            <person name="Jungbluth S."/>
            <person name="Walsh D.A."/>
            <person name="Denef V.J."/>
            <person name="McMahon K.D."/>
            <person name="Konstantinidis K.T."/>
            <person name="Eloe-Fadrosh E.A."/>
            <person name="Kyrpides N.C."/>
            <person name="Woyke T."/>
        </authorList>
    </citation>
    <scope>NUCLEOTIDE SEQUENCE</scope>
    <source>
        <strain evidence="2">GVMAG-S-3300013093-109</strain>
    </source>
</reference>
<evidence type="ECO:0000313" key="2">
    <source>
        <dbReference type="EMBL" id="QHU20367.1"/>
    </source>
</evidence>
<organism evidence="2">
    <name type="scientific">viral metagenome</name>
    <dbReference type="NCBI Taxonomy" id="1070528"/>
    <lineage>
        <taxon>unclassified sequences</taxon>
        <taxon>metagenomes</taxon>
        <taxon>organismal metagenomes</taxon>
    </lineage>
</organism>
<protein>
    <submittedName>
        <fullName evidence="2">Uncharacterized protein</fullName>
    </submittedName>
</protein>
<dbReference type="AlphaFoldDB" id="A0A6C0KUJ2"/>
<name>A0A6C0KUJ2_9ZZZZ</name>
<dbReference type="EMBL" id="MN740968">
    <property type="protein sequence ID" value="QHU20367.1"/>
    <property type="molecule type" value="Genomic_DNA"/>
</dbReference>